<sequence length="839" mass="90947">MNMQETILTPDLAMIRQHLAAWAAPYIGTEYEDGLCEIAYTAPGGAAPDRARMFALDDLDDAANFAAQENARGANIYIGAALRAPDANPHKRGATLDFYAAAFAGCEADEHADKVAERIEAADLKGAIRVRTGQQPEKRVHHWLPLRELCDDPDAYTEALGALVAHVGADAKVRDSARVLRLGGTVNWITDPAKHAKGYIDELTAVITEDVPAADLDRLARLAPMPGWQPAHKGGKGGNGGPGEIIRNAAGLVTDGREAFWRQIVIAELAKYQRKTGADPTAEEIFDAAYSGFCHKTEGDDRWTSERGQRELRKRVQNTLRRLRLGHLARHGLYSVETGTGRDEAERVQWERDQNRLDRADPTPLIREMPEAGPYPVAALGPLREPAEAIARATEAPVAMCAASVLASAALAAQGHRDAETLNGTAPASLFLLTVAESGERKSTADRLAMRGVRDFEAELRTDYDIERDHWRDAHEVYKATRAKIVADKKADSAAKRADLQALGQEPPAPLKPHIVASSPTIEGIVKHLPELRASIGIMTEEGGALIGGHSMKAENRLATCASFSAMWDGSPLDRWRAGDGVESYTGRRFSAHILVQPVAAEALLSDPMANGQGLLARFLTCRPASRIGTRLRMEKDAAADAEIARFAARIRSLLSRDLPLAEGTRNELAPPVLPLSAEARDVLTDFAREVETAQAPGGPFEDARAFASKTAEHAARLAAVLTIYADPDAHEVTGETMAGATEIATFYANEAARLADAAIVPPEVADAERIRLWLLRSWGEPCISARAAAQRGPFKVTDRARKALRKLESHGWLIEANGAEVEGKPRREAWLIVREVQS</sequence>
<proteinExistence type="predicted"/>
<accession>A0ACC5ZSQ1</accession>
<gene>
    <name evidence="1" type="ORF">M8744_04275</name>
</gene>
<dbReference type="Proteomes" id="UP001203036">
    <property type="component" value="Unassembled WGS sequence"/>
</dbReference>
<evidence type="ECO:0000313" key="2">
    <source>
        <dbReference type="Proteomes" id="UP001203036"/>
    </source>
</evidence>
<comment type="caution">
    <text evidence="1">The sequence shown here is derived from an EMBL/GenBank/DDBJ whole genome shotgun (WGS) entry which is preliminary data.</text>
</comment>
<evidence type="ECO:0000313" key="1">
    <source>
        <dbReference type="EMBL" id="MCM2561353.1"/>
    </source>
</evidence>
<keyword evidence="2" id="KW-1185">Reference proteome</keyword>
<protein>
    <submittedName>
        <fullName evidence="1">YfjI family protein</fullName>
    </submittedName>
</protein>
<organism evidence="1 2">
    <name type="scientific">Lutimaribacter degradans</name>
    <dbReference type="NCBI Taxonomy" id="2945989"/>
    <lineage>
        <taxon>Bacteria</taxon>
        <taxon>Pseudomonadati</taxon>
        <taxon>Pseudomonadota</taxon>
        <taxon>Alphaproteobacteria</taxon>
        <taxon>Rhodobacterales</taxon>
        <taxon>Roseobacteraceae</taxon>
        <taxon>Lutimaribacter</taxon>
    </lineage>
</organism>
<dbReference type="EMBL" id="JAMQGO010000001">
    <property type="protein sequence ID" value="MCM2561353.1"/>
    <property type="molecule type" value="Genomic_DNA"/>
</dbReference>
<reference evidence="1" key="1">
    <citation type="submission" date="2022-06" db="EMBL/GenBank/DDBJ databases">
        <title>Lutimaribacter sp. EGI FJ00013, a novel bacterium isolated from a salt lake sediment enrichment.</title>
        <authorList>
            <person name="Gao L."/>
            <person name="Fang B.-Z."/>
            <person name="Li W.-J."/>
        </authorList>
    </citation>
    <scope>NUCLEOTIDE SEQUENCE</scope>
    <source>
        <strain evidence="1">EGI FJ00013</strain>
    </source>
</reference>
<name>A0ACC5ZSQ1_9RHOB</name>